<dbReference type="KEGG" id="bsen:DP114_30210"/>
<reference evidence="1 2" key="1">
    <citation type="submission" date="2018-06" db="EMBL/GenBank/DDBJ databases">
        <title>Comparative genomics of Brasilonema spp. strains.</title>
        <authorList>
            <person name="Alvarenga D.O."/>
            <person name="Fiore M.F."/>
            <person name="Varani A.M."/>
        </authorList>
    </citation>
    <scope>NUCLEOTIDE SEQUENCE [LARGE SCALE GENOMIC DNA]</scope>
    <source>
        <strain evidence="1 2">CENA114</strain>
    </source>
</reference>
<evidence type="ECO:0000313" key="1">
    <source>
        <dbReference type="EMBL" id="QDL12501.1"/>
    </source>
</evidence>
<gene>
    <name evidence="1" type="ORF">DP114_30210</name>
</gene>
<organism evidence="1 2">
    <name type="scientific">Brasilonema sennae CENA114</name>
    <dbReference type="NCBI Taxonomy" id="415709"/>
    <lineage>
        <taxon>Bacteria</taxon>
        <taxon>Bacillati</taxon>
        <taxon>Cyanobacteriota</taxon>
        <taxon>Cyanophyceae</taxon>
        <taxon>Nostocales</taxon>
        <taxon>Scytonemataceae</taxon>
        <taxon>Brasilonema</taxon>
        <taxon>Bromeliae group (in: Brasilonema)</taxon>
    </lineage>
</organism>
<dbReference type="EMBL" id="CP030118">
    <property type="protein sequence ID" value="QDL12501.1"/>
    <property type="molecule type" value="Genomic_DNA"/>
</dbReference>
<proteinExistence type="predicted"/>
<sequence>MLNKKDEYLKELAKIAQQYPPLSRERQLALTRLVNGIMQYGKLFHPQRSQFSAAIYQEIYEEAHQELLLYICQNINKYDPERGSVMTWVNFLFSRRFFQEAIRKIFYQQRVPQILVTDSYNFVEPESEPDITERLKEYINSDPENLFKRKRMAKCPVVNFQALAQRRISGKTWKKISAEFGVKIPTISIFYYRSIKKFSSQLKEYCMKDVI</sequence>
<keyword evidence="2" id="KW-1185">Reference proteome</keyword>
<evidence type="ECO:0000313" key="2">
    <source>
        <dbReference type="Proteomes" id="UP000503129"/>
    </source>
</evidence>
<accession>A0A856MS40</accession>
<dbReference type="AlphaFoldDB" id="A0A856MS40"/>
<protein>
    <submittedName>
        <fullName evidence="1">Sigma-70 family RNA polymerase sigma factor</fullName>
    </submittedName>
</protein>
<name>A0A856MS40_9CYAN</name>
<dbReference type="Proteomes" id="UP000503129">
    <property type="component" value="Chromosome"/>
</dbReference>